<dbReference type="Proteomes" id="UP001235849">
    <property type="component" value="Unassembled WGS sequence"/>
</dbReference>
<reference evidence="1 2" key="1">
    <citation type="submission" date="2023-01" db="EMBL/GenBank/DDBJ databases">
        <title>Novel diversity within Roseofilum (Cyanobacteria; Desertifilaceae) from marine benthic mats with descriptions of four novel species.</title>
        <authorList>
            <person name="Wang Y."/>
            <person name="Berthold D.E."/>
            <person name="Hu J."/>
            <person name="Lefler F.W."/>
            <person name="Laughinghouse H.D. IV."/>
        </authorList>
    </citation>
    <scope>NUCLEOTIDE SEQUENCE [LARGE SCALE GENOMIC DNA]</scope>
    <source>
        <strain evidence="1 2">BLCC-M114</strain>
    </source>
</reference>
<organism evidence="1 2">
    <name type="scientific">Roseofilum capinflatum BLCC-M114</name>
    <dbReference type="NCBI Taxonomy" id="3022440"/>
    <lineage>
        <taxon>Bacteria</taxon>
        <taxon>Bacillati</taxon>
        <taxon>Cyanobacteriota</taxon>
        <taxon>Cyanophyceae</taxon>
        <taxon>Desertifilales</taxon>
        <taxon>Desertifilaceae</taxon>
        <taxon>Roseofilum</taxon>
        <taxon>Roseofilum capinflatum</taxon>
    </lineage>
</organism>
<evidence type="ECO:0000313" key="1">
    <source>
        <dbReference type="EMBL" id="MDJ1173366.1"/>
    </source>
</evidence>
<keyword evidence="2" id="KW-1185">Reference proteome</keyword>
<sequence length="40" mass="4714">MKEGYMSILNRLEYTINQIDKILGILLHPIQTYLSNHLPE</sequence>
<dbReference type="EMBL" id="JAQOSO010000020">
    <property type="protein sequence ID" value="MDJ1173366.1"/>
    <property type="molecule type" value="Genomic_DNA"/>
</dbReference>
<protein>
    <submittedName>
        <fullName evidence="1">Uncharacterized protein</fullName>
    </submittedName>
</protein>
<accession>A0ABT7B2M3</accession>
<dbReference type="RefSeq" id="WP_283765732.1">
    <property type="nucleotide sequence ID" value="NZ_JAQOSO010000020.1"/>
</dbReference>
<evidence type="ECO:0000313" key="2">
    <source>
        <dbReference type="Proteomes" id="UP001235849"/>
    </source>
</evidence>
<proteinExistence type="predicted"/>
<name>A0ABT7B2M3_9CYAN</name>
<gene>
    <name evidence="1" type="ORF">PMG25_04595</name>
</gene>
<comment type="caution">
    <text evidence="1">The sequence shown here is derived from an EMBL/GenBank/DDBJ whole genome shotgun (WGS) entry which is preliminary data.</text>
</comment>